<reference evidence="3" key="1">
    <citation type="journal article" date="2014" name="Int. J. Syst. Evol. Microbiol.">
        <title>Complete genome sequence of Corynebacterium casei LMG S-19264T (=DSM 44701T), isolated from a smear-ripened cheese.</title>
        <authorList>
            <consortium name="US DOE Joint Genome Institute (JGI-PGF)"/>
            <person name="Walter F."/>
            <person name="Albersmeier A."/>
            <person name="Kalinowski J."/>
            <person name="Ruckert C."/>
        </authorList>
    </citation>
    <scope>NUCLEOTIDE SEQUENCE</scope>
    <source>
        <strain evidence="3">CGMCC 4.7403</strain>
    </source>
</reference>
<feature type="region of interest" description="Disordered" evidence="1">
    <location>
        <begin position="1"/>
        <end position="36"/>
    </location>
</feature>
<reference evidence="3" key="2">
    <citation type="submission" date="2020-09" db="EMBL/GenBank/DDBJ databases">
        <authorList>
            <person name="Sun Q."/>
            <person name="Zhou Y."/>
        </authorList>
    </citation>
    <scope>NUCLEOTIDE SEQUENCE</scope>
    <source>
        <strain evidence="3">CGMCC 4.7403</strain>
    </source>
</reference>
<organism evidence="3 4">
    <name type="scientific">Streptomyces capitiformicae</name>
    <dbReference type="NCBI Taxonomy" id="2014920"/>
    <lineage>
        <taxon>Bacteria</taxon>
        <taxon>Bacillati</taxon>
        <taxon>Actinomycetota</taxon>
        <taxon>Actinomycetes</taxon>
        <taxon>Kitasatosporales</taxon>
        <taxon>Streptomycetaceae</taxon>
        <taxon>Streptomyces</taxon>
    </lineage>
</organism>
<accession>A0A919GK15</accession>
<evidence type="ECO:0000259" key="2">
    <source>
        <dbReference type="Pfam" id="PF13699"/>
    </source>
</evidence>
<gene>
    <name evidence="3" type="ORF">GCM10017771_18250</name>
</gene>
<evidence type="ECO:0000256" key="1">
    <source>
        <dbReference type="SAM" id="MobiDB-lite"/>
    </source>
</evidence>
<evidence type="ECO:0000313" key="3">
    <source>
        <dbReference type="EMBL" id="GHH85428.1"/>
    </source>
</evidence>
<feature type="domain" description="eCIS core" evidence="2">
    <location>
        <begin position="62"/>
        <end position="133"/>
    </location>
</feature>
<feature type="region of interest" description="Disordered" evidence="1">
    <location>
        <begin position="515"/>
        <end position="539"/>
    </location>
</feature>
<name>A0A919GK15_9ACTN</name>
<feature type="compositionally biased region" description="Acidic residues" evidence="1">
    <location>
        <begin position="525"/>
        <end position="539"/>
    </location>
</feature>
<proteinExistence type="predicted"/>
<dbReference type="EMBL" id="BNAT01000005">
    <property type="protein sequence ID" value="GHH85428.1"/>
    <property type="molecule type" value="Genomic_DNA"/>
</dbReference>
<dbReference type="InterPro" id="IPR025295">
    <property type="entry name" value="eCIS_core_dom"/>
</dbReference>
<dbReference type="AlphaFoldDB" id="A0A919GK15"/>
<dbReference type="Pfam" id="PF13699">
    <property type="entry name" value="eCIS_core"/>
    <property type="match status" value="1"/>
</dbReference>
<comment type="caution">
    <text evidence="3">The sequence shown here is derived from an EMBL/GenBank/DDBJ whole genome shotgun (WGS) entry which is preliminary data.</text>
</comment>
<keyword evidence="4" id="KW-1185">Reference proteome</keyword>
<protein>
    <recommendedName>
        <fullName evidence="2">eCIS core domain-containing protein</fullName>
    </recommendedName>
</protein>
<dbReference type="RefSeq" id="WP_189781912.1">
    <property type="nucleotide sequence ID" value="NZ_BNAT01000005.1"/>
</dbReference>
<evidence type="ECO:0000313" key="4">
    <source>
        <dbReference type="Proteomes" id="UP000603227"/>
    </source>
</evidence>
<dbReference type="Proteomes" id="UP000603227">
    <property type="component" value="Unassembled WGS sequence"/>
</dbReference>
<feature type="compositionally biased region" description="Polar residues" evidence="1">
    <location>
        <begin position="1"/>
        <end position="19"/>
    </location>
</feature>
<sequence>MSLRRSQALQRVPKSTSVPNRPEESRAPGPPPAVSGLRYSFANTEVAPSTQVQRVLSAPGRPLDEPLLQEMETRLGANFSTVRIHSDPAAERSATAVGARAYTSGEHIVASPGALDRRTIAHELIHVLQQRSGPVAGNDHGDGLRVSDPSDRFEREADANAQRAMAGPATTVLQRKPSAGGGRAPVMRSSGAYIIQRAKGHSRKDKKPRRRRASVAGIKRRIAALKLVKGHSGAGMWTRKVNVRGPKSFKKLPDRQILRHLSAQFFWYVKNRLNEEEQEFQAMYVNERIVVASNMDSSTFELAEKLINEFNSYIEGKIDRNPLRSILSRVQNQGDSRAENSAEKISKLIDPKNSRKPRKGAEHMVHRLQKSALANPIMKASGSSIGDLIKSTRGTGKIIFLTEAGDYHAEQKLVLALQRSEFDGKAHIYGKKRPCTLCSATLDYAVARGGMDIDFNRHPGGYWHTAAPGLVKLANMLGASADEFEKWLDDWGGKLGIKGMSKAVRMNSKGVKISDQAYDSASDNELGESGDESDSDMED</sequence>